<dbReference type="EMBL" id="JAOA01000026">
    <property type="protein sequence ID" value="ETZ99222.1"/>
    <property type="molecule type" value="Genomic_DNA"/>
</dbReference>
<comment type="caution">
    <text evidence="1">The sequence shown here is derived from an EMBL/GenBank/DDBJ whole genome shotgun (WGS) entry which is preliminary data.</text>
</comment>
<sequence length="45" mass="5037">MLSDVFGDPATIDETAHLVGEVRLIRTVSRAEAQRTTRFVRHGRA</sequence>
<dbReference type="PATRIC" id="fig|1299326.3.peg.6461"/>
<proteinExistence type="predicted"/>
<dbReference type="Proteomes" id="UP000020561">
    <property type="component" value="Unassembled WGS sequence"/>
</dbReference>
<accession>X7XY66</accession>
<name>X7XY66_MYCKA</name>
<evidence type="ECO:0000313" key="1">
    <source>
        <dbReference type="EMBL" id="ETZ99222.1"/>
    </source>
</evidence>
<dbReference type="AlphaFoldDB" id="X7XY66"/>
<organism evidence="1 2">
    <name type="scientific">Mycobacterium kansasii 662</name>
    <dbReference type="NCBI Taxonomy" id="1299326"/>
    <lineage>
        <taxon>Bacteria</taxon>
        <taxon>Bacillati</taxon>
        <taxon>Actinomycetota</taxon>
        <taxon>Actinomycetes</taxon>
        <taxon>Mycobacteriales</taxon>
        <taxon>Mycobacteriaceae</taxon>
        <taxon>Mycobacterium</taxon>
    </lineage>
</organism>
<protein>
    <submittedName>
        <fullName evidence="1">Uncharacterized protein</fullName>
    </submittedName>
</protein>
<evidence type="ECO:0000313" key="2">
    <source>
        <dbReference type="Proteomes" id="UP000020561"/>
    </source>
</evidence>
<reference evidence="1 2" key="1">
    <citation type="submission" date="2013-12" db="EMBL/GenBank/DDBJ databases">
        <authorList>
            <person name="Brown-Elliot B."/>
            <person name="Wallace R."/>
            <person name="Lenaerts A."/>
            <person name="Ordway D."/>
            <person name="DeGroote M.A."/>
            <person name="Parker T."/>
            <person name="Sizemore C."/>
            <person name="Tallon L.J."/>
            <person name="Sadzewicz L.K."/>
            <person name="Sengamalay N."/>
            <person name="Fraser C.M."/>
            <person name="Hine E."/>
            <person name="Shefchek K.A."/>
            <person name="Das S.P."/>
            <person name="Tettelin H."/>
        </authorList>
    </citation>
    <scope>NUCLEOTIDE SEQUENCE [LARGE SCALE GENOMIC DNA]</scope>
    <source>
        <strain evidence="1 2">662</strain>
    </source>
</reference>
<gene>
    <name evidence="1" type="ORF">I545_6728</name>
</gene>